<dbReference type="OrthoDB" id="5292903at2"/>
<dbReference type="NCBIfam" id="TIGR01484">
    <property type="entry name" value="HAD-SF-IIB"/>
    <property type="match status" value="1"/>
</dbReference>
<comment type="caution">
    <text evidence="1">The sequence shown here is derived from an EMBL/GenBank/DDBJ whole genome shotgun (WGS) entry which is preliminary data.</text>
</comment>
<name>A0A0M0HQ48_VIBNE</name>
<dbReference type="GO" id="GO:0000287">
    <property type="term" value="F:magnesium ion binding"/>
    <property type="evidence" value="ECO:0007669"/>
    <property type="project" value="UniProtKB-ARBA"/>
</dbReference>
<dbReference type="SUPFAM" id="SSF56784">
    <property type="entry name" value="HAD-like"/>
    <property type="match status" value="1"/>
</dbReference>
<organism evidence="1 2">
    <name type="scientific">Vibrio nereis</name>
    <dbReference type="NCBI Taxonomy" id="693"/>
    <lineage>
        <taxon>Bacteria</taxon>
        <taxon>Pseudomonadati</taxon>
        <taxon>Pseudomonadota</taxon>
        <taxon>Gammaproteobacteria</taxon>
        <taxon>Vibrionales</taxon>
        <taxon>Vibrionaceae</taxon>
        <taxon>Vibrio</taxon>
    </lineage>
</organism>
<reference evidence="2" key="1">
    <citation type="submission" date="2015-08" db="EMBL/GenBank/DDBJ databases">
        <title>Vibrio galatheae sp. nov., a novel member of the Vibrionaceae family isolated from the Solomon Islands.</title>
        <authorList>
            <person name="Giubergia S."/>
            <person name="Machado H."/>
            <person name="Mateiu R.V."/>
            <person name="Gram L."/>
        </authorList>
    </citation>
    <scope>NUCLEOTIDE SEQUENCE [LARGE SCALE GENOMIC DNA]</scope>
    <source>
        <strain evidence="2">DSM 19584</strain>
    </source>
</reference>
<gene>
    <name evidence="1" type="ORF">AKJ17_04380</name>
</gene>
<dbReference type="GO" id="GO:0016791">
    <property type="term" value="F:phosphatase activity"/>
    <property type="evidence" value="ECO:0007669"/>
    <property type="project" value="UniProtKB-ARBA"/>
</dbReference>
<protein>
    <submittedName>
        <fullName evidence="1">Hydrolase</fullName>
    </submittedName>
</protein>
<keyword evidence="2" id="KW-1185">Reference proteome</keyword>
<dbReference type="STRING" id="693.AKJ17_04380"/>
<sequence length="270" mass="30277">MPKPLSELSLEYAQHIEWLLTDVDDTLTWQGRLPPETLLALQKLEKVGVKVVAVTGACAGWCDQIARLWPLHGVIGENGAFWMRKDDNAFHVKHVRDRVRMKKDQLALYQAIETLLEEYPEIEFAQDQAFRYCDVAVNLGQDRAPISYGLKTEIAQRVRAIKVGEYYVNATLSSIHLNAWVGEHSKRATGEAYLGEYNHGRLPDLSKLAYVGDSLNDEGMFTWLPTTFGVANITPVLSQLDSKPTFITERSGGFGFAQLADVISQAKSYC</sequence>
<dbReference type="RefSeq" id="WP_053394570.1">
    <property type="nucleotide sequence ID" value="NZ_LHPJ01000005.1"/>
</dbReference>
<dbReference type="Gene3D" id="3.40.50.1000">
    <property type="entry name" value="HAD superfamily/HAD-like"/>
    <property type="match status" value="2"/>
</dbReference>
<evidence type="ECO:0000313" key="2">
    <source>
        <dbReference type="Proteomes" id="UP000037515"/>
    </source>
</evidence>
<dbReference type="InterPro" id="IPR036412">
    <property type="entry name" value="HAD-like_sf"/>
</dbReference>
<accession>A0A0M0HQ48</accession>
<dbReference type="PATRIC" id="fig|693.5.peg.888"/>
<dbReference type="Proteomes" id="UP000037515">
    <property type="component" value="Unassembled WGS sequence"/>
</dbReference>
<dbReference type="InterPro" id="IPR023214">
    <property type="entry name" value="HAD_sf"/>
</dbReference>
<dbReference type="Pfam" id="PF08282">
    <property type="entry name" value="Hydrolase_3"/>
    <property type="match status" value="1"/>
</dbReference>
<dbReference type="AlphaFoldDB" id="A0A0M0HQ48"/>
<dbReference type="InterPro" id="IPR006379">
    <property type="entry name" value="HAD-SF_hydro_IIB"/>
</dbReference>
<dbReference type="EMBL" id="LHPJ01000005">
    <property type="protein sequence ID" value="KOO04161.1"/>
    <property type="molecule type" value="Genomic_DNA"/>
</dbReference>
<keyword evidence="1" id="KW-0378">Hydrolase</keyword>
<evidence type="ECO:0000313" key="1">
    <source>
        <dbReference type="EMBL" id="KOO04161.1"/>
    </source>
</evidence>
<proteinExistence type="predicted"/>